<proteinExistence type="predicted"/>
<dbReference type="STRING" id="41688.A0A2N3NBZ1"/>
<dbReference type="PANTHER" id="PTHR38699">
    <property type="entry name" value="CHROMOSOME 1, WHOLE GENOME SHOTGUN SEQUENCE"/>
    <property type="match status" value="1"/>
</dbReference>
<accession>A0A2N3NBZ1</accession>
<reference evidence="2 3" key="1">
    <citation type="journal article" date="2017" name="G3 (Bethesda)">
        <title>First Draft Genome Sequence of the Pathogenic Fungus Lomentospora prolificans (Formerly Scedosporium prolificans).</title>
        <authorList>
            <person name="Luo R."/>
            <person name="Zimin A."/>
            <person name="Workman R."/>
            <person name="Fan Y."/>
            <person name="Pertea G."/>
            <person name="Grossman N."/>
            <person name="Wear M.P."/>
            <person name="Jia B."/>
            <person name="Miller H."/>
            <person name="Casadevall A."/>
            <person name="Timp W."/>
            <person name="Zhang S.X."/>
            <person name="Salzberg S.L."/>
        </authorList>
    </citation>
    <scope>NUCLEOTIDE SEQUENCE [LARGE SCALE GENOMIC DNA]</scope>
    <source>
        <strain evidence="2 3">JHH-5317</strain>
    </source>
</reference>
<gene>
    <name evidence="2" type="ORF">jhhlp_004587</name>
</gene>
<dbReference type="Pfam" id="PF08589">
    <property type="entry name" value="ATG43"/>
    <property type="match status" value="1"/>
</dbReference>
<sequence>MDSFATQAAETLQTAHIKRNPDPRHDINPSTAASKREPVSLSIDYDSDDDTLYTTRKPRSKQFPPIPDLRFEQSYLHSISKAQTWWEIAFITIKDQVAFPLLQGFLWNLTLCGWQAWNRNARIHGNSVGARVRRWWYGVNNWKIPPAPRINGFKTA</sequence>
<feature type="region of interest" description="Disordered" evidence="1">
    <location>
        <begin position="1"/>
        <end position="51"/>
    </location>
</feature>
<keyword evidence="3" id="KW-1185">Reference proteome</keyword>
<organism evidence="2 3">
    <name type="scientific">Lomentospora prolificans</name>
    <dbReference type="NCBI Taxonomy" id="41688"/>
    <lineage>
        <taxon>Eukaryota</taxon>
        <taxon>Fungi</taxon>
        <taxon>Dikarya</taxon>
        <taxon>Ascomycota</taxon>
        <taxon>Pezizomycotina</taxon>
        <taxon>Sordariomycetes</taxon>
        <taxon>Hypocreomycetidae</taxon>
        <taxon>Microascales</taxon>
        <taxon>Microascaceae</taxon>
        <taxon>Lomentospora</taxon>
    </lineage>
</organism>
<evidence type="ECO:0000313" key="3">
    <source>
        <dbReference type="Proteomes" id="UP000233524"/>
    </source>
</evidence>
<name>A0A2N3NBZ1_9PEZI</name>
<dbReference type="GO" id="GO:0140580">
    <property type="term" value="F:mitochondrion autophagosome adaptor activity"/>
    <property type="evidence" value="ECO:0007669"/>
    <property type="project" value="InterPro"/>
</dbReference>
<dbReference type="EMBL" id="NLAX01000010">
    <property type="protein sequence ID" value="PKS09964.1"/>
    <property type="molecule type" value="Genomic_DNA"/>
</dbReference>
<dbReference type="OrthoDB" id="2430343at2759"/>
<feature type="compositionally biased region" description="Polar residues" evidence="1">
    <location>
        <begin position="1"/>
        <end position="14"/>
    </location>
</feature>
<dbReference type="GO" id="GO:0000423">
    <property type="term" value="P:mitophagy"/>
    <property type="evidence" value="ECO:0007669"/>
    <property type="project" value="InterPro"/>
</dbReference>
<dbReference type="Proteomes" id="UP000233524">
    <property type="component" value="Unassembled WGS sequence"/>
</dbReference>
<dbReference type="InterPro" id="IPR013898">
    <property type="entry name" value="Atg43"/>
</dbReference>
<evidence type="ECO:0008006" key="4">
    <source>
        <dbReference type="Google" id="ProtNLM"/>
    </source>
</evidence>
<dbReference type="AlphaFoldDB" id="A0A2N3NBZ1"/>
<dbReference type="VEuPathDB" id="FungiDB:jhhlp_004587"/>
<dbReference type="PANTHER" id="PTHR38699:SF1">
    <property type="entry name" value="MITOPHAGY RECEPTOR ATG43"/>
    <property type="match status" value="1"/>
</dbReference>
<protein>
    <recommendedName>
        <fullName evidence="4">DUF1770-domain-containing protein</fullName>
    </recommendedName>
</protein>
<evidence type="ECO:0000256" key="1">
    <source>
        <dbReference type="SAM" id="MobiDB-lite"/>
    </source>
</evidence>
<evidence type="ECO:0000313" key="2">
    <source>
        <dbReference type="EMBL" id="PKS09964.1"/>
    </source>
</evidence>
<comment type="caution">
    <text evidence="2">The sequence shown here is derived from an EMBL/GenBank/DDBJ whole genome shotgun (WGS) entry which is preliminary data.</text>
</comment>
<dbReference type="InParanoid" id="A0A2N3NBZ1"/>